<gene>
    <name evidence="2" type="ORF">A3K87_30485</name>
</gene>
<evidence type="ECO:0008006" key="4">
    <source>
        <dbReference type="Google" id="ProtNLM"/>
    </source>
</evidence>
<evidence type="ECO:0000256" key="1">
    <source>
        <dbReference type="SAM" id="MobiDB-lite"/>
    </source>
</evidence>
<evidence type="ECO:0000313" key="3">
    <source>
        <dbReference type="Proteomes" id="UP000077852"/>
    </source>
</evidence>
<evidence type="ECO:0000313" key="2">
    <source>
        <dbReference type="EMBL" id="OAK56840.1"/>
    </source>
</evidence>
<reference evidence="2 3" key="1">
    <citation type="submission" date="2016-03" db="EMBL/GenBank/DDBJ databases">
        <title>Genome sequence of Variovorax paradoxus KB5.</title>
        <authorList>
            <person name="Jeong H."/>
            <person name="Hong C.E."/>
            <person name="Jo S.H."/>
            <person name="Park J.M."/>
        </authorList>
    </citation>
    <scope>NUCLEOTIDE SEQUENCE [LARGE SCALE GENOMIC DNA]</scope>
    <source>
        <strain evidence="2 3">KB5</strain>
    </source>
</reference>
<accession>A0AA91DIS0</accession>
<protein>
    <recommendedName>
        <fullName evidence="4">DUF945 family protein</fullName>
    </recommendedName>
</protein>
<organism evidence="2 3">
    <name type="scientific">Variovorax paradoxus</name>
    <dbReference type="NCBI Taxonomy" id="34073"/>
    <lineage>
        <taxon>Bacteria</taxon>
        <taxon>Pseudomonadati</taxon>
        <taxon>Pseudomonadota</taxon>
        <taxon>Betaproteobacteria</taxon>
        <taxon>Burkholderiales</taxon>
        <taxon>Comamonadaceae</taxon>
        <taxon>Variovorax</taxon>
    </lineage>
</organism>
<dbReference type="Proteomes" id="UP000077852">
    <property type="component" value="Unassembled WGS sequence"/>
</dbReference>
<dbReference type="AlphaFoldDB" id="A0AA91DIS0"/>
<name>A0AA91DIS0_VARPD</name>
<feature type="compositionally biased region" description="Acidic residues" evidence="1">
    <location>
        <begin position="99"/>
        <end position="110"/>
    </location>
</feature>
<comment type="caution">
    <text evidence="2">The sequence shown here is derived from an EMBL/GenBank/DDBJ whole genome shotgun (WGS) entry which is preliminary data.</text>
</comment>
<dbReference type="Pfam" id="PF06097">
    <property type="entry name" value="DUF945"/>
    <property type="match status" value="1"/>
</dbReference>
<proteinExistence type="predicted"/>
<dbReference type="EMBL" id="LVHG01000096">
    <property type="protein sequence ID" value="OAK56840.1"/>
    <property type="molecule type" value="Genomic_DNA"/>
</dbReference>
<sequence>MRSFDKRKQVLSKKAAVLGVLAAAIAVAYGGSTWWAGSQVKSRYDTAFEELPKQTALVRVVERSYDRGFLGAVSTVTLEIGCAPDAAAAAAAQKPAAAEEPEEEPEEEAEAAPPKPLRFTIRDTIHHGPLAGGTLAAATIDSELVLDAKTQADAKKLFGEAKPLTARTKVAFSGAFTSDLNVAPARLAEDGKGQMAWQGAQLRMDVNAARTQVRYDLTMPGFDFNDTRSGLTMKMGKLTAKADMDSSAGWFLATGKTEGRLDTLEFAAPKGLGAGDGDDTTPRKPLPTVLLQGIDLVGGASIKDGLYASEGTLKGAGKIGATRIDRFELTSSARRIHAAGYKKLADAWMQSSAANGCGKGGSKASQAAMSALVEQLSPDLKAMAKYGPEAGIDKVLVEIDGKRGELGYTASMAGVTDEDLQLPGTALLLKRGVLKANARLPMQWIEKLAATGAESGQTPPPETVALLVTQGEQSGFVKRDGDDVTAQVEFSDGNLKVNGKPLGGLGK</sequence>
<feature type="region of interest" description="Disordered" evidence="1">
    <location>
        <begin position="91"/>
        <end position="116"/>
    </location>
</feature>
<dbReference type="InterPro" id="IPR010352">
    <property type="entry name" value="DUF945"/>
</dbReference>